<dbReference type="AlphaFoldDB" id="A0A0C3ABD2"/>
<gene>
    <name evidence="1" type="ORF">SCLCIDRAFT_120073</name>
</gene>
<keyword evidence="2" id="KW-1185">Reference proteome</keyword>
<protein>
    <submittedName>
        <fullName evidence="1">Uncharacterized protein</fullName>
    </submittedName>
</protein>
<organism evidence="1 2">
    <name type="scientific">Scleroderma citrinum Foug A</name>
    <dbReference type="NCBI Taxonomy" id="1036808"/>
    <lineage>
        <taxon>Eukaryota</taxon>
        <taxon>Fungi</taxon>
        <taxon>Dikarya</taxon>
        <taxon>Basidiomycota</taxon>
        <taxon>Agaricomycotina</taxon>
        <taxon>Agaricomycetes</taxon>
        <taxon>Agaricomycetidae</taxon>
        <taxon>Boletales</taxon>
        <taxon>Sclerodermatineae</taxon>
        <taxon>Sclerodermataceae</taxon>
        <taxon>Scleroderma</taxon>
    </lineage>
</organism>
<reference evidence="1 2" key="1">
    <citation type="submission" date="2014-04" db="EMBL/GenBank/DDBJ databases">
        <authorList>
            <consortium name="DOE Joint Genome Institute"/>
            <person name="Kuo A."/>
            <person name="Kohler A."/>
            <person name="Nagy L.G."/>
            <person name="Floudas D."/>
            <person name="Copeland A."/>
            <person name="Barry K.W."/>
            <person name="Cichocki N."/>
            <person name="Veneault-Fourrey C."/>
            <person name="LaButti K."/>
            <person name="Lindquist E.A."/>
            <person name="Lipzen A."/>
            <person name="Lundell T."/>
            <person name="Morin E."/>
            <person name="Murat C."/>
            <person name="Sun H."/>
            <person name="Tunlid A."/>
            <person name="Henrissat B."/>
            <person name="Grigoriev I.V."/>
            <person name="Hibbett D.S."/>
            <person name="Martin F."/>
            <person name="Nordberg H.P."/>
            <person name="Cantor M.N."/>
            <person name="Hua S.X."/>
        </authorList>
    </citation>
    <scope>NUCLEOTIDE SEQUENCE [LARGE SCALE GENOMIC DNA]</scope>
    <source>
        <strain evidence="1 2">Foug A</strain>
    </source>
</reference>
<evidence type="ECO:0000313" key="2">
    <source>
        <dbReference type="Proteomes" id="UP000053989"/>
    </source>
</evidence>
<dbReference type="OrthoDB" id="2633939at2759"/>
<reference evidence="2" key="2">
    <citation type="submission" date="2015-01" db="EMBL/GenBank/DDBJ databases">
        <title>Evolutionary Origins and Diversification of the Mycorrhizal Mutualists.</title>
        <authorList>
            <consortium name="DOE Joint Genome Institute"/>
            <consortium name="Mycorrhizal Genomics Consortium"/>
            <person name="Kohler A."/>
            <person name="Kuo A."/>
            <person name="Nagy L.G."/>
            <person name="Floudas D."/>
            <person name="Copeland A."/>
            <person name="Barry K.W."/>
            <person name="Cichocki N."/>
            <person name="Veneault-Fourrey C."/>
            <person name="LaButti K."/>
            <person name="Lindquist E.A."/>
            <person name="Lipzen A."/>
            <person name="Lundell T."/>
            <person name="Morin E."/>
            <person name="Murat C."/>
            <person name="Riley R."/>
            <person name="Ohm R."/>
            <person name="Sun H."/>
            <person name="Tunlid A."/>
            <person name="Henrissat B."/>
            <person name="Grigoriev I.V."/>
            <person name="Hibbett D.S."/>
            <person name="Martin F."/>
        </authorList>
    </citation>
    <scope>NUCLEOTIDE SEQUENCE [LARGE SCALE GENOMIC DNA]</scope>
    <source>
        <strain evidence="2">Foug A</strain>
    </source>
</reference>
<evidence type="ECO:0000313" key="1">
    <source>
        <dbReference type="EMBL" id="KIM62212.1"/>
    </source>
</evidence>
<dbReference type="Proteomes" id="UP000053989">
    <property type="component" value="Unassembled WGS sequence"/>
</dbReference>
<dbReference type="HOGENOM" id="CLU_088645_1_0_1"/>
<dbReference type="InParanoid" id="A0A0C3ABD2"/>
<dbReference type="EMBL" id="KN822044">
    <property type="protein sequence ID" value="KIM62212.1"/>
    <property type="molecule type" value="Genomic_DNA"/>
</dbReference>
<name>A0A0C3ABD2_9AGAM</name>
<sequence>MIQEGLDHMNAYLMDLVACSGQPPQQIIDRFLKQHARSNPTNDWNSYLKYFTQYTEQELARLWETGEFAGSCYELFKKQYPDMWQGILTKFEESAQYTEIGKTLGQQQQLFNKSVKRFTQSFAALSKAHGIEAMFVMAGSIMNQDTSLGYMYTTPGTEDFFMERCCADDDAIIGHFKAHV</sequence>
<accession>A0A0C3ABD2</accession>
<proteinExistence type="predicted"/>